<proteinExistence type="predicted"/>
<dbReference type="GO" id="GO:0016301">
    <property type="term" value="F:kinase activity"/>
    <property type="evidence" value="ECO:0007669"/>
    <property type="project" value="InterPro"/>
</dbReference>
<sequence length="54" mass="6032">LVRVEEMDYILGIDIGTTGTKSALFSADGCFVDSRYISYPITYPKEGWAEQNPI</sequence>
<dbReference type="EMBL" id="BARV01007979">
    <property type="protein sequence ID" value="GAI15112.1"/>
    <property type="molecule type" value="Genomic_DNA"/>
</dbReference>
<feature type="domain" description="Carbohydrate kinase FGGY N-terminal" evidence="1">
    <location>
        <begin position="9"/>
        <end position="53"/>
    </location>
</feature>
<comment type="caution">
    <text evidence="2">The sequence shown here is derived from an EMBL/GenBank/DDBJ whole genome shotgun (WGS) entry which is preliminary data.</text>
</comment>
<name>X1L6Z9_9ZZZZ</name>
<dbReference type="SUPFAM" id="SSF53067">
    <property type="entry name" value="Actin-like ATPase domain"/>
    <property type="match status" value="1"/>
</dbReference>
<feature type="non-terminal residue" evidence="2">
    <location>
        <position position="1"/>
    </location>
</feature>
<dbReference type="AlphaFoldDB" id="X1L6Z9"/>
<gene>
    <name evidence="2" type="ORF">S06H3_16148</name>
</gene>
<dbReference type="GO" id="GO:0005975">
    <property type="term" value="P:carbohydrate metabolic process"/>
    <property type="evidence" value="ECO:0007669"/>
    <property type="project" value="InterPro"/>
</dbReference>
<protein>
    <recommendedName>
        <fullName evidence="1">Carbohydrate kinase FGGY N-terminal domain-containing protein</fullName>
    </recommendedName>
</protein>
<organism evidence="2">
    <name type="scientific">marine sediment metagenome</name>
    <dbReference type="NCBI Taxonomy" id="412755"/>
    <lineage>
        <taxon>unclassified sequences</taxon>
        <taxon>metagenomes</taxon>
        <taxon>ecological metagenomes</taxon>
    </lineage>
</organism>
<dbReference type="InterPro" id="IPR043129">
    <property type="entry name" value="ATPase_NBD"/>
</dbReference>
<evidence type="ECO:0000259" key="1">
    <source>
        <dbReference type="Pfam" id="PF00370"/>
    </source>
</evidence>
<dbReference type="Pfam" id="PF00370">
    <property type="entry name" value="FGGY_N"/>
    <property type="match status" value="1"/>
</dbReference>
<dbReference type="InterPro" id="IPR018484">
    <property type="entry name" value="FGGY_N"/>
</dbReference>
<reference evidence="2" key="1">
    <citation type="journal article" date="2014" name="Front. Microbiol.">
        <title>High frequency of phylogenetically diverse reductive dehalogenase-homologous genes in deep subseafloor sedimentary metagenomes.</title>
        <authorList>
            <person name="Kawai M."/>
            <person name="Futagami T."/>
            <person name="Toyoda A."/>
            <person name="Takaki Y."/>
            <person name="Nishi S."/>
            <person name="Hori S."/>
            <person name="Arai W."/>
            <person name="Tsubouchi T."/>
            <person name="Morono Y."/>
            <person name="Uchiyama I."/>
            <person name="Ito T."/>
            <person name="Fujiyama A."/>
            <person name="Inagaki F."/>
            <person name="Takami H."/>
        </authorList>
    </citation>
    <scope>NUCLEOTIDE SEQUENCE</scope>
    <source>
        <strain evidence="2">Expedition CK06-06</strain>
    </source>
</reference>
<evidence type="ECO:0000313" key="2">
    <source>
        <dbReference type="EMBL" id="GAI15112.1"/>
    </source>
</evidence>
<accession>X1L6Z9</accession>
<dbReference type="Gene3D" id="3.30.420.40">
    <property type="match status" value="1"/>
</dbReference>